<evidence type="ECO:0000256" key="7">
    <source>
        <dbReference type="ARBA" id="ARBA00022833"/>
    </source>
</evidence>
<evidence type="ECO:0000256" key="9">
    <source>
        <dbReference type="ARBA" id="ARBA00023049"/>
    </source>
</evidence>
<dbReference type="PATRIC" id="fig|1461583.4.peg.1930"/>
<dbReference type="MEROPS" id="M50.011"/>
<protein>
    <recommendedName>
        <fullName evidence="11">Zinc metalloprotease</fullName>
        <ecNumber evidence="11">3.4.24.-</ecNumber>
    </recommendedName>
</protein>
<organism evidence="13">
    <name type="scientific">Metalysinibacillus saudimassiliensis</name>
    <dbReference type="NCBI Taxonomy" id="1461583"/>
    <lineage>
        <taxon>Bacteria</taxon>
        <taxon>Bacillati</taxon>
        <taxon>Bacillota</taxon>
        <taxon>Bacilli</taxon>
        <taxon>Bacillales</taxon>
        <taxon>Caryophanaceae</taxon>
        <taxon>Metalysinibacillus</taxon>
    </lineage>
</organism>
<dbReference type="Pfam" id="PF17820">
    <property type="entry name" value="PDZ_6"/>
    <property type="match status" value="1"/>
</dbReference>
<feature type="transmembrane region" description="Helical" evidence="11">
    <location>
        <begin position="306"/>
        <end position="322"/>
    </location>
</feature>
<evidence type="ECO:0000256" key="10">
    <source>
        <dbReference type="ARBA" id="ARBA00023136"/>
    </source>
</evidence>
<feature type="transmembrane region" description="Helical" evidence="11">
    <location>
        <begin position="343"/>
        <end position="362"/>
    </location>
</feature>
<dbReference type="NCBIfam" id="TIGR00054">
    <property type="entry name" value="RIP metalloprotease RseP"/>
    <property type="match status" value="1"/>
</dbReference>
<keyword evidence="9 11" id="KW-0482">Metalloprotease</keyword>
<evidence type="ECO:0000256" key="11">
    <source>
        <dbReference type="RuleBase" id="RU362031"/>
    </source>
</evidence>
<dbReference type="InterPro" id="IPR001478">
    <property type="entry name" value="PDZ"/>
</dbReference>
<comment type="cofactor">
    <cofactor evidence="1 11">
        <name>Zn(2+)</name>
        <dbReference type="ChEBI" id="CHEBI:29105"/>
    </cofactor>
</comment>
<name>A0A078ME52_9BACL</name>
<keyword evidence="7 11" id="KW-0862">Zinc</keyword>
<feature type="transmembrane region" description="Helical" evidence="11">
    <location>
        <begin position="6"/>
        <end position="25"/>
    </location>
</feature>
<dbReference type="GO" id="GO:0046872">
    <property type="term" value="F:metal ion binding"/>
    <property type="evidence" value="ECO:0007669"/>
    <property type="project" value="UniProtKB-KW"/>
</dbReference>
<keyword evidence="10 11" id="KW-0472">Membrane</keyword>
<feature type="transmembrane region" description="Helical" evidence="11">
    <location>
        <begin position="169"/>
        <end position="193"/>
    </location>
</feature>
<evidence type="ECO:0000256" key="1">
    <source>
        <dbReference type="ARBA" id="ARBA00001947"/>
    </source>
</evidence>
<dbReference type="CDD" id="cd06163">
    <property type="entry name" value="S2P-M50_PDZ_RseP-like"/>
    <property type="match status" value="1"/>
</dbReference>
<keyword evidence="11" id="KW-0479">Metal-binding</keyword>
<comment type="subcellular location">
    <subcellularLocation>
        <location evidence="2">Membrane</location>
        <topology evidence="2">Multi-pass membrane protein</topology>
    </subcellularLocation>
</comment>
<keyword evidence="4 13" id="KW-0645">Protease</keyword>
<gene>
    <name evidence="13" type="primary">rasP</name>
    <name evidence="13" type="ORF">BN1050_02007</name>
</gene>
<evidence type="ECO:0000256" key="3">
    <source>
        <dbReference type="ARBA" id="ARBA00007931"/>
    </source>
</evidence>
<accession>A0A078ME52</accession>
<feature type="domain" description="PDZ" evidence="12">
    <location>
        <begin position="183"/>
        <end position="257"/>
    </location>
</feature>
<comment type="similarity">
    <text evidence="3 11">Belongs to the peptidase M50B family.</text>
</comment>
<dbReference type="Pfam" id="PF02163">
    <property type="entry name" value="Peptidase_M50"/>
    <property type="match status" value="1"/>
</dbReference>
<dbReference type="InterPro" id="IPR041489">
    <property type="entry name" value="PDZ_6"/>
</dbReference>
<dbReference type="GO" id="GO:0004222">
    <property type="term" value="F:metalloendopeptidase activity"/>
    <property type="evidence" value="ECO:0007669"/>
    <property type="project" value="InterPro"/>
</dbReference>
<dbReference type="GO" id="GO:0006508">
    <property type="term" value="P:proteolysis"/>
    <property type="evidence" value="ECO:0007669"/>
    <property type="project" value="UniProtKB-KW"/>
</dbReference>
<evidence type="ECO:0000313" key="13">
    <source>
        <dbReference type="EMBL" id="CEA04530.1"/>
    </source>
</evidence>
<dbReference type="GO" id="GO:0016020">
    <property type="term" value="C:membrane"/>
    <property type="evidence" value="ECO:0007669"/>
    <property type="project" value="UniProtKB-SubCell"/>
</dbReference>
<dbReference type="InterPro" id="IPR004387">
    <property type="entry name" value="Pept_M50_Zn"/>
</dbReference>
<keyword evidence="5 11" id="KW-0812">Transmembrane</keyword>
<keyword evidence="8 11" id="KW-1133">Transmembrane helix</keyword>
<dbReference type="HOGENOM" id="CLU_025778_1_0_9"/>
<dbReference type="PANTHER" id="PTHR42837">
    <property type="entry name" value="REGULATOR OF SIGMA-E PROTEASE RSEP"/>
    <property type="match status" value="1"/>
</dbReference>
<proteinExistence type="inferred from homology"/>
<evidence type="ECO:0000256" key="5">
    <source>
        <dbReference type="ARBA" id="ARBA00022692"/>
    </source>
</evidence>
<dbReference type="Gene3D" id="2.30.42.10">
    <property type="match status" value="1"/>
</dbReference>
<dbReference type="InterPro" id="IPR036034">
    <property type="entry name" value="PDZ_sf"/>
</dbReference>
<dbReference type="SMART" id="SM00228">
    <property type="entry name" value="PDZ"/>
    <property type="match status" value="1"/>
</dbReference>
<dbReference type="PANTHER" id="PTHR42837:SF2">
    <property type="entry name" value="MEMBRANE METALLOPROTEASE ARASP2, CHLOROPLASTIC-RELATED"/>
    <property type="match status" value="1"/>
</dbReference>
<evidence type="ECO:0000259" key="12">
    <source>
        <dbReference type="SMART" id="SM00228"/>
    </source>
</evidence>
<dbReference type="EMBL" id="LN483076">
    <property type="protein sequence ID" value="CEA04530.1"/>
    <property type="molecule type" value="Genomic_DNA"/>
</dbReference>
<dbReference type="AlphaFoldDB" id="A0A078ME52"/>
<dbReference type="CDD" id="cd23081">
    <property type="entry name" value="cpPDZ_EcRseP-like"/>
    <property type="match status" value="1"/>
</dbReference>
<evidence type="ECO:0000256" key="2">
    <source>
        <dbReference type="ARBA" id="ARBA00004141"/>
    </source>
</evidence>
<sequence>MQTAIAFIIIFGSLVFFHELGHFLLAKRAGILVREFAIGFGPKIYGNQRGETLYTIRLLPLGGYVRYAGADLDTVELVPGYRVALALNKEDVVTKIMLNQSEKQLSDIVFMEVEKADLVHELWIEGYDEEEKFVRFNVSREAVVIENGQENVIAPFDRQFESKSLFDRFATIFAGPLFNFILAFFIFVVAAFIGGVSKNEPVLGDIIEDGSAQVAGLEKGDVVTAIDGTKVNAWDKMVGIIQESPDKEITMHVKRDGKELDIPVVVEKRVLEQGKERIEQGAIGVMYGGGFERGFVKSIQQGGEQVWYWSTLIFTMLGKLVTGQFSIDALSGPVGIYQVTDQVASYGILSLMNFAGMLSINLGIMNLLPIPALDGGRLLFIAIEAVRGKPVDRNKEGMVHFVGIMLLLLLMIAVTWNDIQRFFF</sequence>
<dbReference type="InterPro" id="IPR008915">
    <property type="entry name" value="Peptidase_M50"/>
</dbReference>
<evidence type="ECO:0000256" key="6">
    <source>
        <dbReference type="ARBA" id="ARBA00022801"/>
    </source>
</evidence>
<dbReference type="EC" id="3.4.24.-" evidence="11"/>
<reference evidence="13" key="1">
    <citation type="submission" date="2014-07" db="EMBL/GenBank/DDBJ databases">
        <authorList>
            <person name="Urmite Genomes Urmite Genomes"/>
        </authorList>
    </citation>
    <scope>NUCLEOTIDE SEQUENCE</scope>
    <source>
        <strain evidence="13">13S34_air</strain>
    </source>
</reference>
<evidence type="ECO:0000256" key="8">
    <source>
        <dbReference type="ARBA" id="ARBA00022989"/>
    </source>
</evidence>
<feature type="transmembrane region" description="Helical" evidence="11">
    <location>
        <begin position="398"/>
        <end position="416"/>
    </location>
</feature>
<evidence type="ECO:0000256" key="4">
    <source>
        <dbReference type="ARBA" id="ARBA00022670"/>
    </source>
</evidence>
<keyword evidence="6 11" id="KW-0378">Hydrolase</keyword>
<dbReference type="SUPFAM" id="SSF50156">
    <property type="entry name" value="PDZ domain-like"/>
    <property type="match status" value="1"/>
</dbReference>